<reference evidence="3 4" key="2">
    <citation type="journal article" date="2007" name="PLoS Biol.">
        <title>Principles of genome evolution in the Drosophila melanogaster species group.</title>
        <authorList>
            <person name="Ranz J.M."/>
            <person name="Maurin D."/>
            <person name="Chan Y.S."/>
            <person name="von Grotthuss M."/>
            <person name="Hillier L.W."/>
            <person name="Roote J."/>
            <person name="Ashburner M."/>
            <person name="Bergman C.M."/>
        </authorList>
    </citation>
    <scope>NUCLEOTIDE SEQUENCE [LARGE SCALE GENOMIC DNA]</scope>
    <source>
        <strain evidence="4">Tai18E2 / Tucson 14021-0261.01</strain>
    </source>
</reference>
<evidence type="ECO:0000256" key="1">
    <source>
        <dbReference type="SAM" id="MobiDB-lite"/>
    </source>
</evidence>
<dbReference type="PANTHER" id="PTHR46786:SF1">
    <property type="entry name" value="ZINC FINGER MATRIN-TYPE PROTEIN 3"/>
    <property type="match status" value="1"/>
</dbReference>
<dbReference type="SUPFAM" id="SSF57667">
    <property type="entry name" value="beta-beta-alpha zinc fingers"/>
    <property type="match status" value="4"/>
</dbReference>
<evidence type="ECO:0000259" key="2">
    <source>
        <dbReference type="PROSITE" id="PS00028"/>
    </source>
</evidence>
<dbReference type="InterPro" id="IPR003604">
    <property type="entry name" value="Matrin/U1-like-C_Znf_C2H2"/>
</dbReference>
<dbReference type="InterPro" id="IPR036236">
    <property type="entry name" value="Znf_C2H2_sf"/>
</dbReference>
<dbReference type="PANTHER" id="PTHR46786">
    <property type="entry name" value="ZINC FINGER MATRIN-TYPE PROTEIN 3"/>
    <property type="match status" value="1"/>
</dbReference>
<dbReference type="EMBL" id="CM000159">
    <property type="protein sequence ID" value="EDW92714.2"/>
    <property type="molecule type" value="Genomic_DNA"/>
</dbReference>
<feature type="domain" description="C2H2-type" evidence="2">
    <location>
        <begin position="339"/>
        <end position="361"/>
    </location>
</feature>
<keyword evidence="4" id="KW-1185">Reference proteome</keyword>
<dbReference type="GO" id="GO:0003676">
    <property type="term" value="F:nucleic acid binding"/>
    <property type="evidence" value="ECO:0007669"/>
    <property type="project" value="InterPro"/>
</dbReference>
<reference evidence="3 4" key="1">
    <citation type="journal article" date="2007" name="Nature">
        <title>Evolution of genes and genomes on the Drosophila phylogeny.</title>
        <authorList>
            <consortium name="Drosophila 12 Genomes Consortium"/>
            <person name="Clark A.G."/>
            <person name="Eisen M.B."/>
            <person name="Smith D.R."/>
            <person name="Bergman C.M."/>
            <person name="Oliver B."/>
            <person name="Markow T.A."/>
            <person name="Kaufman T.C."/>
            <person name="Kellis M."/>
            <person name="Gelbart W."/>
            <person name="Iyer V.N."/>
            <person name="Pollard D.A."/>
            <person name="Sackton T.B."/>
            <person name="Larracuente A.M."/>
            <person name="Singh N.D."/>
            <person name="Abad J.P."/>
            <person name="Abt D.N."/>
            <person name="Adryan B."/>
            <person name="Aguade M."/>
            <person name="Akashi H."/>
            <person name="Anderson W.W."/>
            <person name="Aquadro C.F."/>
            <person name="Ardell D.H."/>
            <person name="Arguello R."/>
            <person name="Artieri C.G."/>
            <person name="Barbash D.A."/>
            <person name="Barker D."/>
            <person name="Barsanti P."/>
            <person name="Batterham P."/>
            <person name="Batzoglou S."/>
            <person name="Begun D."/>
            <person name="Bhutkar A."/>
            <person name="Blanco E."/>
            <person name="Bosak S.A."/>
            <person name="Bradley R.K."/>
            <person name="Brand A.D."/>
            <person name="Brent M.R."/>
            <person name="Brooks A.N."/>
            <person name="Brown R.H."/>
            <person name="Butlin R.K."/>
            <person name="Caggese C."/>
            <person name="Calvi B.R."/>
            <person name="Bernardo de Carvalho A."/>
            <person name="Caspi A."/>
            <person name="Castrezana S."/>
            <person name="Celniker S.E."/>
            <person name="Chang J.L."/>
            <person name="Chapple C."/>
            <person name="Chatterji S."/>
            <person name="Chinwalla A."/>
            <person name="Civetta A."/>
            <person name="Clifton S.W."/>
            <person name="Comeron J.M."/>
            <person name="Costello J.C."/>
            <person name="Coyne J.A."/>
            <person name="Daub J."/>
            <person name="David R.G."/>
            <person name="Delcher A.L."/>
            <person name="Delehaunty K."/>
            <person name="Do C.B."/>
            <person name="Ebling H."/>
            <person name="Edwards K."/>
            <person name="Eickbush T."/>
            <person name="Evans J.D."/>
            <person name="Filipski A."/>
            <person name="Findeiss S."/>
            <person name="Freyhult E."/>
            <person name="Fulton L."/>
            <person name="Fulton R."/>
            <person name="Garcia A.C."/>
            <person name="Gardiner A."/>
            <person name="Garfield D.A."/>
            <person name="Garvin B.E."/>
            <person name="Gibson G."/>
            <person name="Gilbert D."/>
            <person name="Gnerre S."/>
            <person name="Godfrey J."/>
            <person name="Good R."/>
            <person name="Gotea V."/>
            <person name="Gravely B."/>
            <person name="Greenberg A.J."/>
            <person name="Griffiths-Jones S."/>
            <person name="Gross S."/>
            <person name="Guigo R."/>
            <person name="Gustafson E.A."/>
            <person name="Haerty W."/>
            <person name="Hahn M.W."/>
            <person name="Halligan D.L."/>
            <person name="Halpern A.L."/>
            <person name="Halter G.M."/>
            <person name="Han M.V."/>
            <person name="Heger A."/>
            <person name="Hillier L."/>
            <person name="Hinrichs A.S."/>
            <person name="Holmes I."/>
            <person name="Hoskins R.A."/>
            <person name="Hubisz M.J."/>
            <person name="Hultmark D."/>
            <person name="Huntley M.A."/>
            <person name="Jaffe D.B."/>
            <person name="Jagadeeshan S."/>
            <person name="Jeck W.R."/>
            <person name="Johnson J."/>
            <person name="Jones C.D."/>
            <person name="Jordan W.C."/>
            <person name="Karpen G.H."/>
            <person name="Kataoka E."/>
            <person name="Keightley P.D."/>
            <person name="Kheradpour P."/>
            <person name="Kirkness E.F."/>
            <person name="Koerich L.B."/>
            <person name="Kristiansen K."/>
            <person name="Kudrna D."/>
            <person name="Kulathinal R.J."/>
            <person name="Kumar S."/>
            <person name="Kwok R."/>
            <person name="Lander E."/>
            <person name="Langley C.H."/>
            <person name="Lapoint R."/>
            <person name="Lazzaro B.P."/>
            <person name="Lee S.J."/>
            <person name="Levesque L."/>
            <person name="Li R."/>
            <person name="Lin C.F."/>
            <person name="Lin M.F."/>
            <person name="Lindblad-Toh K."/>
            <person name="Llopart A."/>
            <person name="Long M."/>
            <person name="Low L."/>
            <person name="Lozovsky E."/>
            <person name="Lu J."/>
            <person name="Luo M."/>
            <person name="Machado C.A."/>
            <person name="Makalowski W."/>
            <person name="Marzo M."/>
            <person name="Matsuda M."/>
            <person name="Matzkin L."/>
            <person name="McAllister B."/>
            <person name="McBride C.S."/>
            <person name="McKernan B."/>
            <person name="McKernan K."/>
            <person name="Mendez-Lago M."/>
            <person name="Minx P."/>
            <person name="Mollenhauer M.U."/>
            <person name="Montooth K."/>
            <person name="Mount S.M."/>
            <person name="Mu X."/>
            <person name="Myers E."/>
            <person name="Negre B."/>
            <person name="Newfeld S."/>
            <person name="Nielsen R."/>
            <person name="Noor M.A."/>
            <person name="O'Grady P."/>
            <person name="Pachter L."/>
            <person name="Papaceit M."/>
            <person name="Parisi M.J."/>
            <person name="Parisi M."/>
            <person name="Parts L."/>
            <person name="Pedersen J.S."/>
            <person name="Pesole G."/>
            <person name="Phillippy A.M."/>
            <person name="Ponting C.P."/>
            <person name="Pop M."/>
            <person name="Porcelli D."/>
            <person name="Powell J.R."/>
            <person name="Prohaska S."/>
            <person name="Pruitt K."/>
            <person name="Puig M."/>
            <person name="Quesneville H."/>
            <person name="Ram K.R."/>
            <person name="Rand D."/>
            <person name="Rasmussen M.D."/>
            <person name="Reed L.K."/>
            <person name="Reenan R."/>
            <person name="Reily A."/>
            <person name="Remington K.A."/>
            <person name="Rieger T.T."/>
            <person name="Ritchie M.G."/>
            <person name="Robin C."/>
            <person name="Rogers Y.H."/>
            <person name="Rohde C."/>
            <person name="Rozas J."/>
            <person name="Rubenfield M.J."/>
            <person name="Ruiz A."/>
            <person name="Russo S."/>
            <person name="Salzberg S.L."/>
            <person name="Sanchez-Gracia A."/>
            <person name="Saranga D.J."/>
            <person name="Sato H."/>
            <person name="Schaeffer S.W."/>
            <person name="Schatz M.C."/>
            <person name="Schlenke T."/>
            <person name="Schwartz R."/>
            <person name="Segarra C."/>
            <person name="Singh R.S."/>
            <person name="Sirot L."/>
            <person name="Sirota M."/>
            <person name="Sisneros N.B."/>
            <person name="Smith C.D."/>
            <person name="Smith T.F."/>
            <person name="Spieth J."/>
            <person name="Stage D.E."/>
            <person name="Stark A."/>
            <person name="Stephan W."/>
            <person name="Strausberg R.L."/>
            <person name="Strempel S."/>
            <person name="Sturgill D."/>
            <person name="Sutton G."/>
            <person name="Sutton G.G."/>
            <person name="Tao W."/>
            <person name="Teichmann S."/>
            <person name="Tobari Y.N."/>
            <person name="Tomimura Y."/>
            <person name="Tsolas J.M."/>
            <person name="Valente V.L."/>
            <person name="Venter E."/>
            <person name="Venter J.C."/>
            <person name="Vicario S."/>
            <person name="Vieira F.G."/>
            <person name="Vilella A.J."/>
            <person name="Villasante A."/>
            <person name="Walenz B."/>
            <person name="Wang J."/>
            <person name="Wasserman M."/>
            <person name="Watts T."/>
            <person name="Wilson D."/>
            <person name="Wilson R.K."/>
            <person name="Wing R.A."/>
            <person name="Wolfner M.F."/>
            <person name="Wong A."/>
            <person name="Wong G.K."/>
            <person name="Wu C.I."/>
            <person name="Wu G."/>
            <person name="Yamamoto D."/>
            <person name="Yang H.P."/>
            <person name="Yang S.P."/>
            <person name="Yorke J.A."/>
            <person name="Yoshida K."/>
            <person name="Zdobnov E."/>
            <person name="Zhang P."/>
            <person name="Zhang Y."/>
            <person name="Zimin A.V."/>
            <person name="Baldwin J."/>
            <person name="Abdouelleil A."/>
            <person name="Abdulkadir J."/>
            <person name="Abebe A."/>
            <person name="Abera B."/>
            <person name="Abreu J."/>
            <person name="Acer S.C."/>
            <person name="Aftuck L."/>
            <person name="Alexander A."/>
            <person name="An P."/>
            <person name="Anderson E."/>
            <person name="Anderson S."/>
            <person name="Arachi H."/>
            <person name="Azer M."/>
            <person name="Bachantsang P."/>
            <person name="Barry A."/>
            <person name="Bayul T."/>
            <person name="Berlin A."/>
            <person name="Bessette D."/>
            <person name="Bloom T."/>
            <person name="Blye J."/>
            <person name="Boguslavskiy L."/>
            <person name="Bonnet C."/>
            <person name="Boukhgalter B."/>
            <person name="Bourzgui I."/>
            <person name="Brown A."/>
            <person name="Cahill P."/>
            <person name="Channer S."/>
            <person name="Cheshatsang Y."/>
            <person name="Chuda L."/>
            <person name="Citroen M."/>
            <person name="Collymore A."/>
            <person name="Cooke P."/>
            <person name="Costello M."/>
            <person name="D'Aco K."/>
            <person name="Daza R."/>
            <person name="De Haan G."/>
            <person name="DeGray S."/>
            <person name="DeMaso C."/>
            <person name="Dhargay N."/>
            <person name="Dooley K."/>
            <person name="Dooley E."/>
            <person name="Doricent M."/>
            <person name="Dorje P."/>
            <person name="Dorjee K."/>
            <person name="Dupes A."/>
            <person name="Elong R."/>
            <person name="Falk J."/>
            <person name="Farina A."/>
            <person name="Faro S."/>
            <person name="Ferguson D."/>
            <person name="Fisher S."/>
            <person name="Foley C.D."/>
            <person name="Franke A."/>
            <person name="Friedrich D."/>
            <person name="Gadbois L."/>
            <person name="Gearin G."/>
            <person name="Gearin C.R."/>
            <person name="Giannoukos G."/>
            <person name="Goode T."/>
            <person name="Graham J."/>
            <person name="Grandbois E."/>
            <person name="Grewal S."/>
            <person name="Gyaltsen K."/>
            <person name="Hafez N."/>
            <person name="Hagos B."/>
            <person name="Hall J."/>
            <person name="Henson C."/>
            <person name="Hollinger A."/>
            <person name="Honan T."/>
            <person name="Huard M.D."/>
            <person name="Hughes L."/>
            <person name="Hurhula B."/>
            <person name="Husby M.E."/>
            <person name="Kamat A."/>
            <person name="Kanga B."/>
            <person name="Kashin S."/>
            <person name="Khazanovich D."/>
            <person name="Kisner P."/>
            <person name="Lance K."/>
            <person name="Lara M."/>
            <person name="Lee W."/>
            <person name="Lennon N."/>
            <person name="Letendre F."/>
            <person name="LeVine R."/>
            <person name="Lipovsky A."/>
            <person name="Liu X."/>
            <person name="Liu J."/>
            <person name="Liu S."/>
            <person name="Lokyitsang T."/>
            <person name="Lokyitsang Y."/>
            <person name="Lubonja R."/>
            <person name="Lui A."/>
            <person name="MacDonald P."/>
            <person name="Magnisalis V."/>
            <person name="Maru K."/>
            <person name="Matthews C."/>
            <person name="McCusker W."/>
            <person name="McDonough S."/>
            <person name="Mehta T."/>
            <person name="Meldrim J."/>
            <person name="Meneus L."/>
            <person name="Mihai O."/>
            <person name="Mihalev A."/>
            <person name="Mihova T."/>
            <person name="Mittelman R."/>
            <person name="Mlenga V."/>
            <person name="Montmayeur A."/>
            <person name="Mulrain L."/>
            <person name="Navidi A."/>
            <person name="Naylor J."/>
            <person name="Negash T."/>
            <person name="Nguyen T."/>
            <person name="Nguyen N."/>
            <person name="Nicol R."/>
            <person name="Norbu C."/>
            <person name="Norbu N."/>
            <person name="Novod N."/>
            <person name="O'Neill B."/>
            <person name="Osman S."/>
            <person name="Markiewicz E."/>
            <person name="Oyono O.L."/>
            <person name="Patti C."/>
            <person name="Phunkhang P."/>
            <person name="Pierre F."/>
            <person name="Priest M."/>
            <person name="Raghuraman S."/>
            <person name="Rege F."/>
            <person name="Reyes R."/>
            <person name="Rise C."/>
            <person name="Rogov P."/>
            <person name="Ross K."/>
            <person name="Ryan E."/>
            <person name="Settipalli S."/>
            <person name="Shea T."/>
            <person name="Sherpa N."/>
            <person name="Shi L."/>
            <person name="Shih D."/>
            <person name="Sparrow T."/>
            <person name="Spaulding J."/>
            <person name="Stalker J."/>
            <person name="Stange-Thomann N."/>
            <person name="Stavropoulos S."/>
            <person name="Stone C."/>
            <person name="Strader C."/>
            <person name="Tesfaye S."/>
            <person name="Thomson T."/>
            <person name="Thoulutsang Y."/>
            <person name="Thoulutsang D."/>
            <person name="Topham K."/>
            <person name="Topping I."/>
            <person name="Tsamla T."/>
            <person name="Vassiliev H."/>
            <person name="Vo A."/>
            <person name="Wangchuk T."/>
            <person name="Wangdi T."/>
            <person name="Weiand M."/>
            <person name="Wilkinson J."/>
            <person name="Wilson A."/>
            <person name="Yadav S."/>
            <person name="Young G."/>
            <person name="Yu Q."/>
            <person name="Zembek L."/>
            <person name="Zhong D."/>
            <person name="Zimmer A."/>
            <person name="Zwirko Z."/>
            <person name="Jaffe D.B."/>
            <person name="Alvarez P."/>
            <person name="Brockman W."/>
            <person name="Butler J."/>
            <person name="Chin C."/>
            <person name="Gnerre S."/>
            <person name="Grabherr M."/>
            <person name="Kleber M."/>
            <person name="Mauceli E."/>
            <person name="MacCallum I."/>
        </authorList>
    </citation>
    <scope>NUCLEOTIDE SEQUENCE [LARGE SCALE GENOMIC DNA]</scope>
    <source>
        <strain evidence="4">Tai18E2 / Tucson 14021-0261.01</strain>
    </source>
</reference>
<dbReference type="KEGG" id="dya:Dyak_GE21083"/>
<dbReference type="Gene3D" id="3.30.160.60">
    <property type="entry name" value="Classic Zinc Finger"/>
    <property type="match status" value="4"/>
</dbReference>
<dbReference type="InterPro" id="IPR052644">
    <property type="entry name" value="ZMAT3"/>
</dbReference>
<dbReference type="Pfam" id="PF12874">
    <property type="entry name" value="zf-met"/>
    <property type="match status" value="4"/>
</dbReference>
<dbReference type="InterPro" id="IPR013087">
    <property type="entry name" value="Znf_C2H2_type"/>
</dbReference>
<proteinExistence type="predicted"/>
<dbReference type="OrthoDB" id="434647at2759"/>
<dbReference type="HOGENOM" id="CLU_051920_0_0_1"/>
<evidence type="ECO:0000313" key="4">
    <source>
        <dbReference type="Proteomes" id="UP000002282"/>
    </source>
</evidence>
<dbReference type="Proteomes" id="UP000002282">
    <property type="component" value="Chromosome 3L"/>
</dbReference>
<dbReference type="PROSITE" id="PS00028">
    <property type="entry name" value="ZINC_FINGER_C2H2_1"/>
    <property type="match status" value="1"/>
</dbReference>
<sequence length="375" mass="41433">MRLISGPSLVLHWFIDYSRDMSSPGFLSGFHIPHLAPGESLSIGVDRATNESAPAEEISTSNRLVAPGKRTGNPNDDCTRPHMKRKAKCMEQDSLEADGKLVMFPGRDESYPEELNRLIGPLNCQLCKVQVTSRKCARDHYESKAHDRHISAWLAKNYTDVGLQAPPVKRMAKQGPTGPNAFHCDLCHLDLTSSMHARQHYLGRKHKRVEQGISKPSGSMSAAEGVPTSAGRHGIGSLFLKTESSTKDAPTEAMLSENSPIKSNDNERTCKLCKIVVTSAPQMQVHLAGARHQKNLRTIGQDQNQSGDVRHPEALPPLAEKLDAAEQALYRTPIGQYYCQPCNMMMNHVTTLQQHLIGKKHLKTVKNLPQTEKSA</sequence>
<protein>
    <recommendedName>
        <fullName evidence="2">C2H2-type domain-containing protein</fullName>
    </recommendedName>
</protein>
<feature type="region of interest" description="Disordered" evidence="1">
    <location>
        <begin position="209"/>
        <end position="228"/>
    </location>
</feature>
<dbReference type="SMART" id="SM00451">
    <property type="entry name" value="ZnF_U1"/>
    <property type="match status" value="4"/>
</dbReference>
<evidence type="ECO:0000313" key="3">
    <source>
        <dbReference type="EMBL" id="EDW92714.2"/>
    </source>
</evidence>
<name>B4PC59_DROYA</name>
<dbReference type="SMART" id="SM00355">
    <property type="entry name" value="ZnF_C2H2"/>
    <property type="match status" value="4"/>
</dbReference>
<dbReference type="eggNOG" id="ENOG502S3W6">
    <property type="taxonomic scope" value="Eukaryota"/>
</dbReference>
<dbReference type="GO" id="GO:0008270">
    <property type="term" value="F:zinc ion binding"/>
    <property type="evidence" value="ECO:0007669"/>
    <property type="project" value="InterPro"/>
</dbReference>
<gene>
    <name evidence="3" type="primary">Dyak\GE21083</name>
    <name evidence="3" type="synonym">dyak_GLEANR_4874</name>
    <name evidence="3" type="synonym">GE21083</name>
    <name evidence="3" type="ORF">Dyak_GE21083</name>
</gene>
<accession>B4PC59</accession>
<dbReference type="AlphaFoldDB" id="B4PC59"/>
<organism evidence="3 4">
    <name type="scientific">Drosophila yakuba</name>
    <name type="common">Fruit fly</name>
    <dbReference type="NCBI Taxonomy" id="7245"/>
    <lineage>
        <taxon>Eukaryota</taxon>
        <taxon>Metazoa</taxon>
        <taxon>Ecdysozoa</taxon>
        <taxon>Arthropoda</taxon>
        <taxon>Hexapoda</taxon>
        <taxon>Insecta</taxon>
        <taxon>Pterygota</taxon>
        <taxon>Neoptera</taxon>
        <taxon>Endopterygota</taxon>
        <taxon>Diptera</taxon>
        <taxon>Brachycera</taxon>
        <taxon>Muscomorpha</taxon>
        <taxon>Ephydroidea</taxon>
        <taxon>Drosophilidae</taxon>
        <taxon>Drosophila</taxon>
        <taxon>Sophophora</taxon>
    </lineage>
</organism>